<dbReference type="AlphaFoldDB" id="A0A9Q1LYP5"/>
<comment type="caution">
    <text evidence="1">The sequence shown here is derived from an EMBL/GenBank/DDBJ whole genome shotgun (WGS) entry which is preliminary data.</text>
</comment>
<keyword evidence="2" id="KW-1185">Reference proteome</keyword>
<evidence type="ECO:0000313" key="1">
    <source>
        <dbReference type="EMBL" id="KAJ8544998.1"/>
    </source>
</evidence>
<name>A0A9Q1LYP5_9SOLA</name>
<organism evidence="1 2">
    <name type="scientific">Anisodus acutangulus</name>
    <dbReference type="NCBI Taxonomy" id="402998"/>
    <lineage>
        <taxon>Eukaryota</taxon>
        <taxon>Viridiplantae</taxon>
        <taxon>Streptophyta</taxon>
        <taxon>Embryophyta</taxon>
        <taxon>Tracheophyta</taxon>
        <taxon>Spermatophyta</taxon>
        <taxon>Magnoliopsida</taxon>
        <taxon>eudicotyledons</taxon>
        <taxon>Gunneridae</taxon>
        <taxon>Pentapetalae</taxon>
        <taxon>asterids</taxon>
        <taxon>lamiids</taxon>
        <taxon>Solanales</taxon>
        <taxon>Solanaceae</taxon>
        <taxon>Solanoideae</taxon>
        <taxon>Hyoscyameae</taxon>
        <taxon>Anisodus</taxon>
    </lineage>
</organism>
<reference evidence="2" key="1">
    <citation type="journal article" date="2023" name="Proc. Natl. Acad. Sci. U.S.A.">
        <title>Genomic and structural basis for evolution of tropane alkaloid biosynthesis.</title>
        <authorList>
            <person name="Wanga Y.-J."/>
            <person name="Taina T."/>
            <person name="Yua J.-Y."/>
            <person name="Lia J."/>
            <person name="Xua B."/>
            <person name="Chenc J."/>
            <person name="D'Auriad J.C."/>
            <person name="Huanga J.-P."/>
            <person name="Huanga S.-X."/>
        </authorList>
    </citation>
    <scope>NUCLEOTIDE SEQUENCE [LARGE SCALE GENOMIC DNA]</scope>
    <source>
        <strain evidence="2">cv. KIB-2019</strain>
    </source>
</reference>
<protein>
    <submittedName>
        <fullName evidence="1">Uncharacterized protein</fullName>
    </submittedName>
</protein>
<proteinExistence type="predicted"/>
<evidence type="ECO:0000313" key="2">
    <source>
        <dbReference type="Proteomes" id="UP001152561"/>
    </source>
</evidence>
<accession>A0A9Q1LYP5</accession>
<dbReference type="OrthoDB" id="1305651at2759"/>
<dbReference type="PANTHER" id="PTHR36030">
    <property type="entry name" value="CALMODULIN-BINDING DOMAIN-CONTAINING PROTEIN"/>
    <property type="match status" value="1"/>
</dbReference>
<gene>
    <name evidence="1" type="ORF">K7X08_017581</name>
</gene>
<dbReference type="EMBL" id="JAJAGQ010000013">
    <property type="protein sequence ID" value="KAJ8544998.1"/>
    <property type="molecule type" value="Genomic_DNA"/>
</dbReference>
<dbReference type="Proteomes" id="UP001152561">
    <property type="component" value="Unassembled WGS sequence"/>
</dbReference>
<dbReference type="PANTHER" id="PTHR36030:SF4">
    <property type="entry name" value="DUF4005 DOMAIN-CONTAINING PROTEIN"/>
    <property type="match status" value="1"/>
</dbReference>
<sequence>MESSRKRLGLIKGKLVKSLYRAASIQYGSSSIRVPNCPSEGFVVNQMDRPSIIHHLNHHNNHDHHQPKQKLVPYNPNSTTAASFSSSSAAVDFILNQEKVTVPQKPKVSLYIPPDSTDTPTYHNYAKLDSESVDLKAASYISSVQERFRHEHINSERKQFPHHHQEVLQLHQ</sequence>